<sequence length="90" mass="9892">MPATINLHAAQNALRNDYVLPGSAVFVNFFAKNMNSVNIADETKAMDTQIIITSNDCNFASASRRAYVDSEPTTDNPNIPEKIIAFHSFV</sequence>
<evidence type="ECO:0000313" key="2">
    <source>
        <dbReference type="Proteomes" id="UP001589844"/>
    </source>
</evidence>
<evidence type="ECO:0000313" key="1">
    <source>
        <dbReference type="EMBL" id="MFC0350482.1"/>
    </source>
</evidence>
<comment type="caution">
    <text evidence="1">The sequence shown here is derived from an EMBL/GenBank/DDBJ whole genome shotgun (WGS) entry which is preliminary data.</text>
</comment>
<keyword evidence="2" id="KW-1185">Reference proteome</keyword>
<dbReference type="EMBL" id="JBHLXJ010000013">
    <property type="protein sequence ID" value="MFC0350482.1"/>
    <property type="molecule type" value="Genomic_DNA"/>
</dbReference>
<name>A0ABV6IFB4_9BURK</name>
<organism evidence="1 2">
    <name type="scientific">Undibacterium danionis</name>
    <dbReference type="NCBI Taxonomy" id="1812100"/>
    <lineage>
        <taxon>Bacteria</taxon>
        <taxon>Pseudomonadati</taxon>
        <taxon>Pseudomonadota</taxon>
        <taxon>Betaproteobacteria</taxon>
        <taxon>Burkholderiales</taxon>
        <taxon>Oxalobacteraceae</taxon>
        <taxon>Undibacterium</taxon>
    </lineage>
</organism>
<reference evidence="1 2" key="1">
    <citation type="submission" date="2024-09" db="EMBL/GenBank/DDBJ databases">
        <authorList>
            <person name="Sun Q."/>
            <person name="Mori K."/>
        </authorList>
    </citation>
    <scope>NUCLEOTIDE SEQUENCE [LARGE SCALE GENOMIC DNA]</scope>
    <source>
        <strain evidence="1 2">CCM 8677</strain>
    </source>
</reference>
<protein>
    <submittedName>
        <fullName evidence="1">Uncharacterized protein</fullName>
    </submittedName>
</protein>
<proteinExistence type="predicted"/>
<accession>A0ABV6IFB4</accession>
<gene>
    <name evidence="1" type="ORF">ACFFJH_11735</name>
</gene>
<dbReference type="RefSeq" id="WP_390212822.1">
    <property type="nucleotide sequence ID" value="NZ_JBHLXJ010000013.1"/>
</dbReference>
<dbReference type="Proteomes" id="UP001589844">
    <property type="component" value="Unassembled WGS sequence"/>
</dbReference>